<evidence type="ECO:0000313" key="2">
    <source>
        <dbReference type="Ensembl" id="ENSCPBP00000010388.1"/>
    </source>
</evidence>
<organism evidence="2 3">
    <name type="scientific">Chrysemys picta bellii</name>
    <name type="common">Western painted turtle</name>
    <name type="synonym">Emys bellii</name>
    <dbReference type="NCBI Taxonomy" id="8478"/>
    <lineage>
        <taxon>Eukaryota</taxon>
        <taxon>Metazoa</taxon>
        <taxon>Chordata</taxon>
        <taxon>Craniata</taxon>
        <taxon>Vertebrata</taxon>
        <taxon>Euteleostomi</taxon>
        <taxon>Archelosauria</taxon>
        <taxon>Testudinata</taxon>
        <taxon>Testudines</taxon>
        <taxon>Cryptodira</taxon>
        <taxon>Durocryptodira</taxon>
        <taxon>Testudinoidea</taxon>
        <taxon>Emydidae</taxon>
        <taxon>Chrysemys</taxon>
    </lineage>
</organism>
<keyword evidence="3" id="KW-1185">Reference proteome</keyword>
<proteinExistence type="predicted"/>
<dbReference type="Ensembl" id="ENSCPBT00000012467.1">
    <property type="protein sequence ID" value="ENSCPBP00000010388.1"/>
    <property type="gene ID" value="ENSCPBG00000007978.1"/>
</dbReference>
<name>A0A8C3FNX4_CHRPI</name>
<evidence type="ECO:0000313" key="3">
    <source>
        <dbReference type="Proteomes" id="UP000694380"/>
    </source>
</evidence>
<protein>
    <submittedName>
        <fullName evidence="2">Uncharacterized protein</fullName>
    </submittedName>
</protein>
<feature type="region of interest" description="Disordered" evidence="1">
    <location>
        <begin position="144"/>
        <end position="167"/>
    </location>
</feature>
<accession>A0A8C3FNX4</accession>
<sequence length="167" mass="17938">GPGLLGSITCYARLEVDVLHRQLLLAQQSRRLGGNPSVVTFAAGDALAGRAAAHTELQVLLFAAGPPGARRWWCRCRQPGSPRAARAHVPGWSGCSPPALATVHRAILKGSRQVVYFGLVDLLVDAFLHVLKYDRELQGKKKTARLDPHPGLVPVNCGGERGKRKGL</sequence>
<evidence type="ECO:0000256" key="1">
    <source>
        <dbReference type="SAM" id="MobiDB-lite"/>
    </source>
</evidence>
<reference evidence="2" key="2">
    <citation type="submission" date="2025-09" db="UniProtKB">
        <authorList>
            <consortium name="Ensembl"/>
        </authorList>
    </citation>
    <scope>IDENTIFICATION</scope>
</reference>
<dbReference type="AlphaFoldDB" id="A0A8C3FNX4"/>
<dbReference type="Proteomes" id="UP000694380">
    <property type="component" value="Unplaced"/>
</dbReference>
<dbReference type="OMA" id="PRLAQPM"/>
<reference evidence="2" key="1">
    <citation type="submission" date="2025-08" db="UniProtKB">
        <authorList>
            <consortium name="Ensembl"/>
        </authorList>
    </citation>
    <scope>IDENTIFICATION</scope>
</reference>